<evidence type="ECO:0000313" key="1">
    <source>
        <dbReference type="EMBL" id="KAF4129642.1"/>
    </source>
</evidence>
<reference evidence="1" key="1">
    <citation type="submission" date="2020-03" db="EMBL/GenBank/DDBJ databases">
        <title>Hybrid Assembly of Korean Phytophthora infestans isolates.</title>
        <authorList>
            <person name="Prokchorchik M."/>
            <person name="Lee Y."/>
            <person name="Seo J."/>
            <person name="Cho J.-H."/>
            <person name="Park Y.-E."/>
            <person name="Jang D.-C."/>
            <person name="Im J.-S."/>
            <person name="Choi J.-G."/>
            <person name="Park H.-J."/>
            <person name="Lee G.-B."/>
            <person name="Lee Y.-G."/>
            <person name="Hong S.-Y."/>
            <person name="Cho K."/>
            <person name="Sohn K.H."/>
        </authorList>
    </citation>
    <scope>NUCLEOTIDE SEQUENCE</scope>
    <source>
        <strain evidence="1">KR_2_A2</strain>
    </source>
</reference>
<evidence type="ECO:0000313" key="2">
    <source>
        <dbReference type="Proteomes" id="UP000704712"/>
    </source>
</evidence>
<name>A0A8S9TPU5_PHYIN</name>
<comment type="caution">
    <text evidence="1">The sequence shown here is derived from an EMBL/GenBank/DDBJ whole genome shotgun (WGS) entry which is preliminary data.</text>
</comment>
<dbReference type="AlphaFoldDB" id="A0A8S9TPU5"/>
<dbReference type="Proteomes" id="UP000704712">
    <property type="component" value="Unassembled WGS sequence"/>
</dbReference>
<protein>
    <submittedName>
        <fullName evidence="1">Putative centromere DNA-binding protein complex CBF3 subunit domain-containing protein</fullName>
    </submittedName>
</protein>
<gene>
    <name evidence="1" type="ORF">GN958_ATG21137</name>
</gene>
<organism evidence="1 2">
    <name type="scientific">Phytophthora infestans</name>
    <name type="common">Potato late blight agent</name>
    <name type="synonym">Botrytis infestans</name>
    <dbReference type="NCBI Taxonomy" id="4787"/>
    <lineage>
        <taxon>Eukaryota</taxon>
        <taxon>Sar</taxon>
        <taxon>Stramenopiles</taxon>
        <taxon>Oomycota</taxon>
        <taxon>Peronosporomycetes</taxon>
        <taxon>Peronosporales</taxon>
        <taxon>Peronosporaceae</taxon>
        <taxon>Phytophthora</taxon>
    </lineage>
</organism>
<dbReference type="GO" id="GO:0003677">
    <property type="term" value="F:DNA binding"/>
    <property type="evidence" value="ECO:0007669"/>
    <property type="project" value="UniProtKB-KW"/>
</dbReference>
<proteinExistence type="predicted"/>
<sequence>MGLNIDRSLRDGVNILFGHALMAWGRTRRKPHLPDLLPMKNLSEGMAKCVVVLAVMDRGRMVQFGGIVYGGCI</sequence>
<accession>A0A8S9TPU5</accession>
<keyword evidence="1" id="KW-0238">DNA-binding</keyword>
<dbReference type="EMBL" id="JAACNO010002937">
    <property type="protein sequence ID" value="KAF4129642.1"/>
    <property type="molecule type" value="Genomic_DNA"/>
</dbReference>